<evidence type="ECO:0000256" key="1">
    <source>
        <dbReference type="SAM" id="MobiDB-lite"/>
    </source>
</evidence>
<comment type="caution">
    <text evidence="2">The sequence shown here is derived from an EMBL/GenBank/DDBJ whole genome shotgun (WGS) entry which is preliminary data.</text>
</comment>
<organism evidence="2 3">
    <name type="scientific">Papiliotrema laurentii</name>
    <name type="common">Cryptococcus laurentii</name>
    <dbReference type="NCBI Taxonomy" id="5418"/>
    <lineage>
        <taxon>Eukaryota</taxon>
        <taxon>Fungi</taxon>
        <taxon>Dikarya</taxon>
        <taxon>Basidiomycota</taxon>
        <taxon>Agaricomycotina</taxon>
        <taxon>Tremellomycetes</taxon>
        <taxon>Tremellales</taxon>
        <taxon>Rhynchogastremaceae</taxon>
        <taxon>Papiliotrema</taxon>
    </lineage>
</organism>
<feature type="compositionally biased region" description="Polar residues" evidence="1">
    <location>
        <begin position="272"/>
        <end position="301"/>
    </location>
</feature>
<keyword evidence="3" id="KW-1185">Reference proteome</keyword>
<feature type="region of interest" description="Disordered" evidence="1">
    <location>
        <begin position="270"/>
        <end position="301"/>
    </location>
</feature>
<proteinExistence type="predicted"/>
<name>A0AAD9FSR5_PAPLA</name>
<reference evidence="2" key="1">
    <citation type="submission" date="2023-02" db="EMBL/GenBank/DDBJ databases">
        <title>Identification and recombinant expression of a fungal hydrolase from Papiliotrema laurentii that hydrolyzes apple cutin and clears colloidal polyester polyurethane.</title>
        <authorList>
            <consortium name="DOE Joint Genome Institute"/>
            <person name="Roman V.A."/>
            <person name="Bojanowski C."/>
            <person name="Crable B.R."/>
            <person name="Wagner D.N."/>
            <person name="Hung C.S."/>
            <person name="Nadeau L.J."/>
            <person name="Schratz L."/>
            <person name="Haridas S."/>
            <person name="Pangilinan J."/>
            <person name="Lipzen A."/>
            <person name="Na H."/>
            <person name="Yan M."/>
            <person name="Ng V."/>
            <person name="Grigoriev I.V."/>
            <person name="Spatafora J.W."/>
            <person name="Barlow D."/>
            <person name="Biffinger J."/>
            <person name="Kelley-Loughnane N."/>
            <person name="Varaljay V.A."/>
            <person name="Crookes-Goodson W.J."/>
        </authorList>
    </citation>
    <scope>NUCLEOTIDE SEQUENCE</scope>
    <source>
        <strain evidence="2">5307AH</strain>
    </source>
</reference>
<dbReference type="Proteomes" id="UP001182556">
    <property type="component" value="Unassembled WGS sequence"/>
</dbReference>
<dbReference type="EMBL" id="JAODAN010000003">
    <property type="protein sequence ID" value="KAK1925377.1"/>
    <property type="molecule type" value="Genomic_DNA"/>
</dbReference>
<sequence>MVAITRAKARAQLPERKFTHTATVGTDDTSDQQTQVEAEIREILEKHHDKLPPTYAQEYAAFKDDPNVQFGDVFLFHSQRTLDMPPTTKSATTAVLESLHQQAWKNAHFNTALPSSPQHASTKATPLRHILASKGLDTQGWDAQSNDLTVRVARQIPRVVAYMLDPSVTADQYRLVSRRNLHLWPEKLMIRSFPAKLPLADTGLARLLGSAQLTDEEMETFLATELPEGLEPIRLAEPKEPYVFLISPSGYRDFGGLEVLRIGFTPPPFAAASTTDGSTSDPSLTSRRGQGTGQESSDQASETWRKAYNTLMTFMRIAPSLELATRLSVGKPTDGRVSTTMSGAHTGDSRF</sequence>
<accession>A0AAD9FSR5</accession>
<feature type="region of interest" description="Disordered" evidence="1">
    <location>
        <begin position="330"/>
        <end position="351"/>
    </location>
</feature>
<evidence type="ECO:0000313" key="2">
    <source>
        <dbReference type="EMBL" id="KAK1925377.1"/>
    </source>
</evidence>
<dbReference type="AlphaFoldDB" id="A0AAD9FSR5"/>
<evidence type="ECO:0000313" key="3">
    <source>
        <dbReference type="Proteomes" id="UP001182556"/>
    </source>
</evidence>
<gene>
    <name evidence="2" type="ORF">DB88DRAFT_471454</name>
</gene>
<protein>
    <submittedName>
        <fullName evidence="2">Uncharacterized protein</fullName>
    </submittedName>
</protein>